<feature type="domain" description="Helicase C-terminal" evidence="11">
    <location>
        <begin position="484"/>
        <end position="649"/>
    </location>
</feature>
<dbReference type="PANTHER" id="PTHR47957">
    <property type="entry name" value="ATP-DEPENDENT HELICASE HRQ1"/>
    <property type="match status" value="1"/>
</dbReference>
<dbReference type="SMART" id="SM00487">
    <property type="entry name" value="DEXDc"/>
    <property type="match status" value="1"/>
</dbReference>
<keyword evidence="3" id="KW-0540">Nuclease</keyword>
<evidence type="ECO:0000256" key="9">
    <source>
        <dbReference type="ARBA" id="ARBA00023118"/>
    </source>
</evidence>
<dbReference type="InterPro" id="IPR001650">
    <property type="entry name" value="Helicase_C-like"/>
</dbReference>
<gene>
    <name evidence="13" type="primary">cas3</name>
    <name evidence="13" type="ORF">V4D31_02960</name>
</gene>
<evidence type="ECO:0000256" key="1">
    <source>
        <dbReference type="ARBA" id="ARBA00006847"/>
    </source>
</evidence>
<dbReference type="PANTHER" id="PTHR47957:SF3">
    <property type="entry name" value="ATP-DEPENDENT HELICASE HRQ1"/>
    <property type="match status" value="1"/>
</dbReference>
<dbReference type="InterPro" id="IPR006474">
    <property type="entry name" value="Helicase_Cas3_CRISPR-ass_core"/>
</dbReference>
<dbReference type="EMBL" id="CP144374">
    <property type="protein sequence ID" value="XCH49128.1"/>
    <property type="molecule type" value="Genomic_DNA"/>
</dbReference>
<dbReference type="InterPro" id="IPR014001">
    <property type="entry name" value="Helicase_ATP-bd"/>
</dbReference>
<dbReference type="Pfam" id="PF00270">
    <property type="entry name" value="DEAD"/>
    <property type="match status" value="1"/>
</dbReference>
<keyword evidence="8" id="KW-0067">ATP-binding</keyword>
<dbReference type="PROSITE" id="PS51643">
    <property type="entry name" value="HD_CAS3"/>
    <property type="match status" value="1"/>
</dbReference>
<dbReference type="InterPro" id="IPR027417">
    <property type="entry name" value="P-loop_NTPase"/>
</dbReference>
<evidence type="ECO:0000256" key="2">
    <source>
        <dbReference type="ARBA" id="ARBA00009046"/>
    </source>
</evidence>
<keyword evidence="7" id="KW-0347">Helicase</keyword>
<dbReference type="GO" id="GO:0051607">
    <property type="term" value="P:defense response to virus"/>
    <property type="evidence" value="ECO:0007669"/>
    <property type="project" value="UniProtKB-KW"/>
</dbReference>
<evidence type="ECO:0000256" key="5">
    <source>
        <dbReference type="ARBA" id="ARBA00022741"/>
    </source>
</evidence>
<dbReference type="Pfam" id="PF22590">
    <property type="entry name" value="Cas3-like_C_2"/>
    <property type="match status" value="1"/>
</dbReference>
<dbReference type="GO" id="GO:0016787">
    <property type="term" value="F:hydrolase activity"/>
    <property type="evidence" value="ECO:0007669"/>
    <property type="project" value="UniProtKB-KW"/>
</dbReference>
<dbReference type="InterPro" id="IPR011545">
    <property type="entry name" value="DEAD/DEAH_box_helicase_dom"/>
</dbReference>
<evidence type="ECO:0000259" key="11">
    <source>
        <dbReference type="PROSITE" id="PS51194"/>
    </source>
</evidence>
<proteinExistence type="inferred from homology"/>
<sequence>MGKISSSSNLYSHPDKLLEDHLINVADLMEYFLSEKPLAIQNELKEVARIIGLTHDIGKSTRYFQDYLFAEESAKQKLKSEYSSHSLFSAICTYFIVKEFCQKTCNENVFLPLFAYIAVRRHHDDLIDVMDETSLFDEKNLQILQTQLESINNHSFSTLCNTLHQKGLPVLLTKLLINTWFNEFERELKFYKKLIRKNKDLTPYLTLNLIYSLLLDADKTDVVLENSNIPIRKTYDDKDWVKNYLIKVKPIPSIINELRTKAYHEVMKKDIDLNKRFYSINLPTGLGKTLTGLSFALKLKSELRKLKVNPRIIYSLPFLSIIEQNAQVIEKVIEENGTNPTSNIMLKHHHLAEIFYKTEEKEYETQEGELLIEGWNSEIIITTFVQLFHTLFSNKNSSLRKFHRFINSIIILDEIQSIPIKYWKLIKTILMLLAEKFNSYVILMTATEPLIFDKNEIFSITEPSKYYDNLNRIELYSEIENPVKIEQIVNQIDENPENSKLFIFNTIASAKKFYSLLKINSISKTFLSTHIVPLERQKRIEEIRNGKYKLVVSTQLVEAGVDIDFDIVYRDIAPLDSIIQSAGRCNRNAGNKKGTVKVFTLTDKHGRRYASYIYDPVLIDITEKLLSARQFFNEKQLFQLLDTYFQQITEKLNQTESSEILEAVSRLRYDKQETDELSISDFKLIEEDYPEIDVFIEYDERAVKVWKEFERIKMIKNLFERKKEFLQIRKDFYDYIISIPANTENLPPKIMDTYYISQNQLEDYYDHETGFKTKAGLLLW</sequence>
<dbReference type="SMART" id="SM00490">
    <property type="entry name" value="HELICc"/>
    <property type="match status" value="1"/>
</dbReference>
<dbReference type="InterPro" id="IPR006483">
    <property type="entry name" value="CRISPR-assoc_Cas3_HD"/>
</dbReference>
<dbReference type="GO" id="GO:0036297">
    <property type="term" value="P:interstrand cross-link repair"/>
    <property type="evidence" value="ECO:0007669"/>
    <property type="project" value="TreeGrafter"/>
</dbReference>
<feature type="domain" description="HD Cas3-type" evidence="12">
    <location>
        <begin position="11"/>
        <end position="220"/>
    </location>
</feature>
<dbReference type="CDD" id="cd17930">
    <property type="entry name" value="DEXHc_cas3"/>
    <property type="match status" value="1"/>
</dbReference>
<reference evidence="13" key="1">
    <citation type="submission" date="2024-01" db="EMBL/GenBank/DDBJ databases">
        <title>The first autotrophic representatives of the genus Thermodesulfovibrio.</title>
        <authorList>
            <person name="Maltseva A.I."/>
            <person name="Elcheninov A.G."/>
            <person name="Kublanov I.V."/>
            <person name="Lebedinsky A.V."/>
            <person name="Frolov E.N."/>
        </authorList>
    </citation>
    <scope>NUCLEOTIDE SEQUENCE</scope>
    <source>
        <strain evidence="13">3462-1</strain>
    </source>
</reference>
<dbReference type="PROSITE" id="PS51194">
    <property type="entry name" value="HELICASE_CTER"/>
    <property type="match status" value="1"/>
</dbReference>
<keyword evidence="4" id="KW-0479">Metal-binding</keyword>
<dbReference type="CDD" id="cd09641">
    <property type="entry name" value="Cas3''_I"/>
    <property type="match status" value="1"/>
</dbReference>
<accession>A0AAU8H2U1</accession>
<dbReference type="GO" id="GO:0005524">
    <property type="term" value="F:ATP binding"/>
    <property type="evidence" value="ECO:0007669"/>
    <property type="project" value="UniProtKB-KW"/>
</dbReference>
<comment type="similarity">
    <text evidence="1">In the N-terminal section; belongs to the CRISPR-associated nuclease Cas3-HD family.</text>
</comment>
<dbReference type="SUPFAM" id="SSF52540">
    <property type="entry name" value="P-loop containing nucleoside triphosphate hydrolases"/>
    <property type="match status" value="1"/>
</dbReference>
<dbReference type="GO" id="GO:0004518">
    <property type="term" value="F:nuclease activity"/>
    <property type="evidence" value="ECO:0007669"/>
    <property type="project" value="UniProtKB-KW"/>
</dbReference>
<evidence type="ECO:0000259" key="10">
    <source>
        <dbReference type="PROSITE" id="PS51192"/>
    </source>
</evidence>
<organism evidence="13">
    <name type="scientific">Thermodesulfovibrio obliviosus</name>
    <dbReference type="NCBI Taxonomy" id="3118332"/>
    <lineage>
        <taxon>Bacteria</taxon>
        <taxon>Pseudomonadati</taxon>
        <taxon>Nitrospirota</taxon>
        <taxon>Thermodesulfovibrionia</taxon>
        <taxon>Thermodesulfovibrionales</taxon>
        <taxon>Thermodesulfovibrionaceae</taxon>
        <taxon>Thermodesulfovibrio</taxon>
    </lineage>
</organism>
<dbReference type="NCBIfam" id="TIGR01587">
    <property type="entry name" value="cas3_core"/>
    <property type="match status" value="1"/>
</dbReference>
<dbReference type="InterPro" id="IPR054712">
    <property type="entry name" value="Cas3-like_dom"/>
</dbReference>
<dbReference type="PROSITE" id="PS51192">
    <property type="entry name" value="HELICASE_ATP_BIND_1"/>
    <property type="match status" value="1"/>
</dbReference>
<dbReference type="GO" id="GO:0003676">
    <property type="term" value="F:nucleic acid binding"/>
    <property type="evidence" value="ECO:0007669"/>
    <property type="project" value="InterPro"/>
</dbReference>
<evidence type="ECO:0000256" key="8">
    <source>
        <dbReference type="ARBA" id="ARBA00022840"/>
    </source>
</evidence>
<dbReference type="InterPro" id="IPR038257">
    <property type="entry name" value="CRISPR-assoc_Cas3_HD_sf"/>
</dbReference>
<comment type="similarity">
    <text evidence="2">In the central section; belongs to the CRISPR-associated helicase Cas3 family.</text>
</comment>
<dbReference type="GO" id="GO:0006289">
    <property type="term" value="P:nucleotide-excision repair"/>
    <property type="evidence" value="ECO:0007669"/>
    <property type="project" value="TreeGrafter"/>
</dbReference>
<dbReference type="NCBIfam" id="TIGR01596">
    <property type="entry name" value="cas3_HD"/>
    <property type="match status" value="1"/>
</dbReference>
<evidence type="ECO:0000256" key="4">
    <source>
        <dbReference type="ARBA" id="ARBA00022723"/>
    </source>
</evidence>
<protein>
    <submittedName>
        <fullName evidence="13">CRISPR-associated helicase Cas3</fullName>
    </submittedName>
</protein>
<evidence type="ECO:0000313" key="13">
    <source>
        <dbReference type="EMBL" id="XCH49128.1"/>
    </source>
</evidence>
<dbReference type="GO" id="GO:0046872">
    <property type="term" value="F:metal ion binding"/>
    <property type="evidence" value="ECO:0007669"/>
    <property type="project" value="UniProtKB-KW"/>
</dbReference>
<evidence type="ECO:0000259" key="12">
    <source>
        <dbReference type="PROSITE" id="PS51643"/>
    </source>
</evidence>
<evidence type="ECO:0000256" key="6">
    <source>
        <dbReference type="ARBA" id="ARBA00022801"/>
    </source>
</evidence>
<name>A0AAU8H2U1_9BACT</name>
<dbReference type="Gene3D" id="1.10.3210.30">
    <property type="match status" value="1"/>
</dbReference>
<dbReference type="Gene3D" id="3.40.50.300">
    <property type="entry name" value="P-loop containing nucleotide triphosphate hydrolases"/>
    <property type="match status" value="2"/>
</dbReference>
<dbReference type="AlphaFoldDB" id="A0AAU8H2U1"/>
<keyword evidence="9" id="KW-0051">Antiviral defense</keyword>
<feature type="domain" description="Helicase ATP-binding" evidence="10">
    <location>
        <begin position="269"/>
        <end position="466"/>
    </location>
</feature>
<dbReference type="RefSeq" id="WP_353686761.1">
    <property type="nucleotide sequence ID" value="NZ_CP144374.1"/>
</dbReference>
<keyword evidence="6" id="KW-0378">Hydrolase</keyword>
<evidence type="ECO:0000256" key="7">
    <source>
        <dbReference type="ARBA" id="ARBA00022806"/>
    </source>
</evidence>
<keyword evidence="5" id="KW-0547">Nucleotide-binding</keyword>
<dbReference type="KEGG" id="tob:V4D31_02960"/>
<dbReference type="GO" id="GO:0043138">
    <property type="term" value="F:3'-5' DNA helicase activity"/>
    <property type="evidence" value="ECO:0007669"/>
    <property type="project" value="TreeGrafter"/>
</dbReference>
<evidence type="ECO:0000256" key="3">
    <source>
        <dbReference type="ARBA" id="ARBA00022722"/>
    </source>
</evidence>